<gene>
    <name evidence="10" type="primary">Tim9b</name>
    <name evidence="10" type="ORF">g.424</name>
</gene>
<keyword evidence="1 8" id="KW-0813">Transport</keyword>
<comment type="subunit">
    <text evidence="8">Heterohexamer.</text>
</comment>
<dbReference type="AlphaFoldDB" id="A0A0C9QCU0"/>
<evidence type="ECO:0000256" key="1">
    <source>
        <dbReference type="ARBA" id="ARBA00022448"/>
    </source>
</evidence>
<dbReference type="InterPro" id="IPR035427">
    <property type="entry name" value="Tim10-like_dom_sf"/>
</dbReference>
<comment type="domain">
    <text evidence="8">The twin CX3C motif contains 4 conserved Cys residues that form 2 disulfide bonds in the mitochondrial intermembrane space.</text>
</comment>
<proteinExistence type="inferred from homology"/>
<protein>
    <recommendedName>
        <fullName evidence="8">Mitochondrial import inner membrane translocase subunit</fullName>
    </recommendedName>
</protein>
<keyword evidence="5 8" id="KW-0811">Translocation</keyword>
<evidence type="ECO:0000256" key="8">
    <source>
        <dbReference type="RuleBase" id="RU367043"/>
    </source>
</evidence>
<dbReference type="Pfam" id="PF02953">
    <property type="entry name" value="zf-Tim10_DDP"/>
    <property type="match status" value="1"/>
</dbReference>
<comment type="function">
    <text evidence="8">Mitochondrial intermembrane chaperone that participates in the import and insertion of some multi-pass transmembrane proteins into the mitochondrial inner membrane. Also required for the transfer of beta-barrel precursors from the TOM complex to the sorting and assembly machinery (SAM complex) of the outer membrane. Acts as a chaperone-like protein that protects the hydrophobic precursors from aggregation and guide them through the mitochondrial intermembrane space.</text>
</comment>
<evidence type="ECO:0000313" key="10">
    <source>
        <dbReference type="EMBL" id="JAG70906.1"/>
    </source>
</evidence>
<evidence type="ECO:0000256" key="7">
    <source>
        <dbReference type="ARBA" id="ARBA00023157"/>
    </source>
</evidence>
<keyword evidence="4 8" id="KW-0653">Protein transport</keyword>
<reference evidence="10" key="1">
    <citation type="submission" date="2015-01" db="EMBL/GenBank/DDBJ databases">
        <title>Transcriptome Assembly of Fopius arisanus.</title>
        <authorList>
            <person name="Geib S."/>
        </authorList>
    </citation>
    <scope>NUCLEOTIDE SEQUENCE</scope>
</reference>
<keyword evidence="7 8" id="KW-1015">Disulfide bond</keyword>
<dbReference type="Gene3D" id="1.10.287.810">
    <property type="entry name" value="Mitochondrial import inner membrane translocase subunit tim13 like domains"/>
    <property type="match status" value="1"/>
</dbReference>
<keyword evidence="3" id="KW-0862">Zinc</keyword>
<feature type="non-terminal residue" evidence="10">
    <location>
        <position position="1"/>
    </location>
</feature>
<comment type="subcellular location">
    <subcellularLocation>
        <location evidence="8">Mitochondrion inner membrane</location>
        <topology evidence="8">Peripheral membrane protein</topology>
        <orientation evidence="8">Intermembrane side</orientation>
    </subcellularLocation>
</comment>
<feature type="domain" description="Tim10-like" evidence="9">
    <location>
        <begin position="17"/>
        <end position="73"/>
    </location>
</feature>
<evidence type="ECO:0000256" key="5">
    <source>
        <dbReference type="ARBA" id="ARBA00023010"/>
    </source>
</evidence>
<keyword evidence="8" id="KW-0472">Membrane</keyword>
<evidence type="ECO:0000259" key="9">
    <source>
        <dbReference type="Pfam" id="PF02953"/>
    </source>
</evidence>
<evidence type="ECO:0000256" key="3">
    <source>
        <dbReference type="ARBA" id="ARBA00022833"/>
    </source>
</evidence>
<keyword evidence="2" id="KW-0479">Metal-binding</keyword>
<dbReference type="InterPro" id="IPR050673">
    <property type="entry name" value="Mito_inner_translocase_sub"/>
</dbReference>
<dbReference type="InterPro" id="IPR004217">
    <property type="entry name" value="Tim10-like"/>
</dbReference>
<accession>A0A0C9QCU0</accession>
<sequence>RNCKEISESLSMDPNLRNLKDFLTLYNKVTELCFSRCVETLYERELTNAENTCIDRCVTKFARFNQKMMNVYVEVQTDINQKRIQELETTQKQVDQASTSSSKVVAAGLNSVPTQASGAQTPAYS</sequence>
<dbReference type="PANTHER" id="PTHR13172">
    <property type="entry name" value="MITOCHONDRIAL IMPORT INNER MEMBRANE TRANSLOCASE SUBUNIT TIM9B"/>
    <property type="match status" value="1"/>
</dbReference>
<organism evidence="10">
    <name type="scientific">Fopius arisanus</name>
    <dbReference type="NCBI Taxonomy" id="64838"/>
    <lineage>
        <taxon>Eukaryota</taxon>
        <taxon>Metazoa</taxon>
        <taxon>Ecdysozoa</taxon>
        <taxon>Arthropoda</taxon>
        <taxon>Hexapoda</taxon>
        <taxon>Insecta</taxon>
        <taxon>Pterygota</taxon>
        <taxon>Neoptera</taxon>
        <taxon>Endopterygota</taxon>
        <taxon>Hymenoptera</taxon>
        <taxon>Apocrita</taxon>
        <taxon>Ichneumonoidea</taxon>
        <taxon>Braconidae</taxon>
        <taxon>Opiinae</taxon>
        <taxon>Fopius</taxon>
    </lineage>
</organism>
<dbReference type="GO" id="GO:0005743">
    <property type="term" value="C:mitochondrial inner membrane"/>
    <property type="evidence" value="ECO:0007669"/>
    <property type="project" value="UniProtKB-SubCell"/>
</dbReference>
<dbReference type="GO" id="GO:0015031">
    <property type="term" value="P:protein transport"/>
    <property type="evidence" value="ECO:0007669"/>
    <property type="project" value="UniProtKB-KW"/>
</dbReference>
<evidence type="ECO:0000256" key="6">
    <source>
        <dbReference type="ARBA" id="ARBA00023128"/>
    </source>
</evidence>
<name>A0A0C9QCU0_9HYME</name>
<dbReference type="FunFam" id="1.10.287.810:FF:000013">
    <property type="entry name" value="Mitochondrial GE17372"/>
    <property type="match status" value="1"/>
</dbReference>
<dbReference type="SUPFAM" id="SSF144122">
    <property type="entry name" value="Tim10-like"/>
    <property type="match status" value="1"/>
</dbReference>
<dbReference type="EMBL" id="GBYB01001139">
    <property type="protein sequence ID" value="JAG70906.1"/>
    <property type="molecule type" value="Transcribed_RNA"/>
</dbReference>
<keyword evidence="8" id="KW-0999">Mitochondrion inner membrane</keyword>
<comment type="similarity">
    <text evidence="8">Belongs to the small Tim family.</text>
</comment>
<dbReference type="GO" id="GO:0046872">
    <property type="term" value="F:metal ion binding"/>
    <property type="evidence" value="ECO:0007669"/>
    <property type="project" value="UniProtKB-KW"/>
</dbReference>
<evidence type="ECO:0000256" key="4">
    <source>
        <dbReference type="ARBA" id="ARBA00022927"/>
    </source>
</evidence>
<evidence type="ECO:0000256" key="2">
    <source>
        <dbReference type="ARBA" id="ARBA00022723"/>
    </source>
</evidence>
<keyword evidence="6 8" id="KW-0496">Mitochondrion</keyword>
<keyword evidence="8" id="KW-0143">Chaperone</keyword>